<feature type="domain" description="NAD(P)-binding" evidence="1">
    <location>
        <begin position="11"/>
        <end position="283"/>
    </location>
</feature>
<sequence length="306" mass="33962">MASHINDRRVLITGLSGFTGRHLAETLTQAGWQVAGLGGQQLPCEFDHLEADLNETDRLRDWIKQVRPTHVIHLAALAHVTGSDALSYYRVNVLGTESLLTAIIESNIDIEKVVVASSANIYGNALSSPIVEFAQPQPMNHYALSKFAMEALLRKWFVRLPILVTRPFNYTGPGQSESFVFSKIVGAFARGEKEIRLGNLDVSRDLSDVRYVVEAYARLLTCEKHSEFINICSGRSISLLSVIDEMVQIAGYRPNIVVDPAFVRSDEVKELYGSSAKLFDTVGLLEVPSLHETLLSMYQQKARVQG</sequence>
<protein>
    <submittedName>
        <fullName evidence="2">NAD-dependent epimerase/dehydratase</fullName>
        <ecNumber evidence="2">4.2.1.47</ecNumber>
    </submittedName>
</protein>
<organism evidence="2 3">
    <name type="scientific">Pseudomonas chlororaphis</name>
    <dbReference type="NCBI Taxonomy" id="587753"/>
    <lineage>
        <taxon>Bacteria</taxon>
        <taxon>Pseudomonadati</taxon>
        <taxon>Pseudomonadota</taxon>
        <taxon>Gammaproteobacteria</taxon>
        <taxon>Pseudomonadales</taxon>
        <taxon>Pseudomonadaceae</taxon>
        <taxon>Pseudomonas</taxon>
    </lineage>
</organism>
<evidence type="ECO:0000259" key="1">
    <source>
        <dbReference type="Pfam" id="PF16363"/>
    </source>
</evidence>
<dbReference type="Proteomes" id="UP000277437">
    <property type="component" value="Chromosome"/>
</dbReference>
<dbReference type="AlphaFoldDB" id="A0AAX3FRV4"/>
<dbReference type="GO" id="GO:0008446">
    <property type="term" value="F:GDP-mannose 4,6-dehydratase activity"/>
    <property type="evidence" value="ECO:0007669"/>
    <property type="project" value="UniProtKB-EC"/>
</dbReference>
<dbReference type="SUPFAM" id="SSF51735">
    <property type="entry name" value="NAD(P)-binding Rossmann-fold domains"/>
    <property type="match status" value="1"/>
</dbReference>
<dbReference type="Pfam" id="PF16363">
    <property type="entry name" value="GDP_Man_Dehyd"/>
    <property type="match status" value="1"/>
</dbReference>
<dbReference type="InterPro" id="IPR016040">
    <property type="entry name" value="NAD(P)-bd_dom"/>
</dbReference>
<reference evidence="2 3" key="1">
    <citation type="submission" date="2018-12" db="EMBL/GenBank/DDBJ databases">
        <authorList>
            <consortium name="Pathogen Informatics"/>
        </authorList>
    </citation>
    <scope>NUCLEOTIDE SEQUENCE [LARGE SCALE GENOMIC DNA]</scope>
    <source>
        <strain evidence="2 3">NCTC7357</strain>
    </source>
</reference>
<dbReference type="InterPro" id="IPR036291">
    <property type="entry name" value="NAD(P)-bd_dom_sf"/>
</dbReference>
<dbReference type="Gene3D" id="3.40.50.720">
    <property type="entry name" value="NAD(P)-binding Rossmann-like Domain"/>
    <property type="match status" value="1"/>
</dbReference>
<dbReference type="EMBL" id="LR134334">
    <property type="protein sequence ID" value="VEF73489.1"/>
    <property type="molecule type" value="Genomic_DNA"/>
</dbReference>
<name>A0AAX3FRV4_9PSED</name>
<accession>A0AAX3FRV4</accession>
<dbReference type="PANTHER" id="PTHR43000">
    <property type="entry name" value="DTDP-D-GLUCOSE 4,6-DEHYDRATASE-RELATED"/>
    <property type="match status" value="1"/>
</dbReference>
<evidence type="ECO:0000313" key="2">
    <source>
        <dbReference type="EMBL" id="VEF73489.1"/>
    </source>
</evidence>
<dbReference type="Gene3D" id="3.90.25.10">
    <property type="entry name" value="UDP-galactose 4-epimerase, domain 1"/>
    <property type="match status" value="1"/>
</dbReference>
<dbReference type="EC" id="4.2.1.47" evidence="2"/>
<proteinExistence type="predicted"/>
<evidence type="ECO:0000313" key="3">
    <source>
        <dbReference type="Proteomes" id="UP000277437"/>
    </source>
</evidence>
<keyword evidence="2" id="KW-0456">Lyase</keyword>
<gene>
    <name evidence="2" type="primary">gmd_1</name>
    <name evidence="2" type="ORF">NCTC7357_01753</name>
</gene>